<reference evidence="1 2" key="1">
    <citation type="journal article" date="2013" name="Genome Announc.">
        <title>Draft Genome Sequences of Helicobacter pylori Strains Isolated from Regions of Low and High Gastric Cancer Risk in Colombia.</title>
        <authorList>
            <person name="Sheh A."/>
            <person name="Piazuelo M.B."/>
            <person name="Wilson K.T."/>
            <person name="Correa P."/>
            <person name="Fox J.G."/>
        </authorList>
    </citation>
    <scope>NUCLEOTIDE SEQUENCE [LARGE SCALE GENOMIC DNA]</scope>
    <source>
        <strain evidence="1 2">PZ5056</strain>
    </source>
</reference>
<evidence type="ECO:0000313" key="2">
    <source>
        <dbReference type="Proteomes" id="UP000015834"/>
    </source>
</evidence>
<evidence type="ECO:0000313" key="1">
    <source>
        <dbReference type="EMBL" id="EQD95754.1"/>
    </source>
</evidence>
<accession>T2SW71</accession>
<proteinExistence type="predicted"/>
<sequence length="88" mass="10163">MLDKITKTCYNNMCFGLLQSVLTKPLLKGGGSINFLKQTLLIQLLTSIPYRMAIQLKRWNALKREAILNHFLYFTNKMAFNKALIINI</sequence>
<dbReference type="Proteomes" id="UP000015834">
    <property type="component" value="Unassembled WGS sequence"/>
</dbReference>
<dbReference type="PATRIC" id="fig|1337393.3.peg.1264"/>
<dbReference type="AlphaFoldDB" id="T2SW71"/>
<comment type="caution">
    <text evidence="1">The sequence shown here is derived from an EMBL/GenBank/DDBJ whole genome shotgun (WGS) entry which is preliminary data.</text>
</comment>
<dbReference type="EMBL" id="ASYU01000248">
    <property type="protein sequence ID" value="EQD95754.1"/>
    <property type="molecule type" value="Genomic_DNA"/>
</dbReference>
<gene>
    <name evidence="1" type="ORF">L933_06655</name>
</gene>
<organism evidence="1 2">
    <name type="scientific">Helicobacter pylori PZ5056</name>
    <dbReference type="NCBI Taxonomy" id="1337393"/>
    <lineage>
        <taxon>Bacteria</taxon>
        <taxon>Pseudomonadati</taxon>
        <taxon>Campylobacterota</taxon>
        <taxon>Epsilonproteobacteria</taxon>
        <taxon>Campylobacterales</taxon>
        <taxon>Helicobacteraceae</taxon>
        <taxon>Helicobacter</taxon>
    </lineage>
</organism>
<name>T2SW71_HELPX</name>
<protein>
    <submittedName>
        <fullName evidence="1">Uncharacterized protein</fullName>
    </submittedName>
</protein>